<feature type="compositionally biased region" description="Pro residues" evidence="1">
    <location>
        <begin position="157"/>
        <end position="172"/>
    </location>
</feature>
<reference evidence="2 3" key="1">
    <citation type="submission" date="2018-08" db="EMBL/GenBank/DDBJ databases">
        <title>Genomic Encyclopedia of Archaeal and Bacterial Type Strains, Phase II (KMG-II): from individual species to whole genera.</title>
        <authorList>
            <person name="Goeker M."/>
        </authorList>
    </citation>
    <scope>NUCLEOTIDE SEQUENCE [LARGE SCALE GENOMIC DNA]</scope>
    <source>
        <strain evidence="2 3">DSM 45791</strain>
    </source>
</reference>
<dbReference type="RefSeq" id="WP_147328568.1">
    <property type="nucleotide sequence ID" value="NZ_CP144375.1"/>
</dbReference>
<keyword evidence="3" id="KW-1185">Reference proteome</keyword>
<gene>
    <name evidence="2" type="ORF">BCF44_10756</name>
</gene>
<proteinExistence type="predicted"/>
<dbReference type="OrthoDB" id="9960966at2"/>
<evidence type="ECO:0000256" key="1">
    <source>
        <dbReference type="SAM" id="MobiDB-lite"/>
    </source>
</evidence>
<organism evidence="2 3">
    <name type="scientific">Kutzneria buriramensis</name>
    <dbReference type="NCBI Taxonomy" id="1045776"/>
    <lineage>
        <taxon>Bacteria</taxon>
        <taxon>Bacillati</taxon>
        <taxon>Actinomycetota</taxon>
        <taxon>Actinomycetes</taxon>
        <taxon>Pseudonocardiales</taxon>
        <taxon>Pseudonocardiaceae</taxon>
        <taxon>Kutzneria</taxon>
    </lineage>
</organism>
<dbReference type="EMBL" id="QUNO01000007">
    <property type="protein sequence ID" value="REH45924.1"/>
    <property type="molecule type" value="Genomic_DNA"/>
</dbReference>
<protein>
    <submittedName>
        <fullName evidence="2">Uncharacterized protein</fullName>
    </submittedName>
</protein>
<name>A0A3E0HHG9_9PSEU</name>
<dbReference type="AlphaFoldDB" id="A0A3E0HHG9"/>
<evidence type="ECO:0000313" key="2">
    <source>
        <dbReference type="EMBL" id="REH45924.1"/>
    </source>
</evidence>
<accession>A0A3E0HHG9</accession>
<feature type="region of interest" description="Disordered" evidence="1">
    <location>
        <begin position="152"/>
        <end position="172"/>
    </location>
</feature>
<comment type="caution">
    <text evidence="2">The sequence shown here is derived from an EMBL/GenBank/DDBJ whole genome shotgun (WGS) entry which is preliminary data.</text>
</comment>
<sequence length="172" mass="17364">MPVLPALISRPLLDAPAAGDDGSQTVQQELAAGLPARIDLDGNRGLVLALPLGVAAAVLNADPTAVVFDTGTPNPSDLTALRDDCGAWPRLTLVVAGGVGQTVPVVLGVPARLAAVGVGVVEVTVVRLVITAGTLRSPGRFGSRIAFRWRDLTPAPDAGPPAPVGDPSIPQP</sequence>
<evidence type="ECO:0000313" key="3">
    <source>
        <dbReference type="Proteomes" id="UP000256269"/>
    </source>
</evidence>
<dbReference type="Proteomes" id="UP000256269">
    <property type="component" value="Unassembled WGS sequence"/>
</dbReference>